<sequence length="398" mass="44063">MTFPARTWGIHENHYWLHGRTVEHPVEYHENLGMWTVTGYPEAIAVLSDPATYSSDLSSLFPAGTDMSFNDGNLVQMDGLEHRKLRRLVSHAFTPKIVADLEPRIAQLTGELLDELVGQDEIELVSALAYPLPVIVIAELLGVPAGDRDLFRKWVDTMFEDQADFSLAEGEDKLREDLDAQLNSLKPMSDYLTAHAAERRRVPREDLLTKLVQAEIDGERLNDTEIVNFAGLLLVAGHITTTMLLGNTILCLDTFPDQAERVRADRSLVPTAIEESLRLLSPFASTARVTAADVELGGRLIPRGQMVNPLLGAANRDPRQFERPDEFDAARDPNPHIAFGRGVHFCLGAPLARLEGRVAVNVLLDRFPVLRTIPATPPKFMDSPVMTGVSSLPLRVTA</sequence>
<dbReference type="SUPFAM" id="SSF48264">
    <property type="entry name" value="Cytochrome P450"/>
    <property type="match status" value="1"/>
</dbReference>
<keyword evidence="9" id="KW-1185">Reference proteome</keyword>
<evidence type="ECO:0000256" key="2">
    <source>
        <dbReference type="ARBA" id="ARBA00022617"/>
    </source>
</evidence>
<dbReference type="GO" id="GO:0005506">
    <property type="term" value="F:iron ion binding"/>
    <property type="evidence" value="ECO:0007669"/>
    <property type="project" value="InterPro"/>
</dbReference>
<protein>
    <recommendedName>
        <fullName evidence="10">Cytochrome P450</fullName>
    </recommendedName>
</protein>
<name>A0A1G9RXL7_ALLAB</name>
<dbReference type="STRING" id="211114.SAMN04489726_0758"/>
<evidence type="ECO:0000313" key="9">
    <source>
        <dbReference type="Proteomes" id="UP000183376"/>
    </source>
</evidence>
<organism evidence="8 9">
    <name type="scientific">Allokutzneria albata</name>
    <name type="common">Kibdelosporangium albatum</name>
    <dbReference type="NCBI Taxonomy" id="211114"/>
    <lineage>
        <taxon>Bacteria</taxon>
        <taxon>Bacillati</taxon>
        <taxon>Actinomycetota</taxon>
        <taxon>Actinomycetes</taxon>
        <taxon>Pseudonocardiales</taxon>
        <taxon>Pseudonocardiaceae</taxon>
        <taxon>Allokutzneria</taxon>
    </lineage>
</organism>
<keyword evidence="2 7" id="KW-0349">Heme</keyword>
<keyword evidence="3 7" id="KW-0479">Metal-binding</keyword>
<dbReference type="GO" id="GO:0008395">
    <property type="term" value="F:steroid hydroxylase activity"/>
    <property type="evidence" value="ECO:0007669"/>
    <property type="project" value="TreeGrafter"/>
</dbReference>
<accession>A0A1G9RXL7</accession>
<evidence type="ECO:0000313" key="8">
    <source>
        <dbReference type="EMBL" id="SDM27963.1"/>
    </source>
</evidence>
<dbReference type="Proteomes" id="UP000183376">
    <property type="component" value="Chromosome I"/>
</dbReference>
<evidence type="ECO:0000256" key="4">
    <source>
        <dbReference type="ARBA" id="ARBA00023002"/>
    </source>
</evidence>
<dbReference type="OrthoDB" id="4133219at2"/>
<evidence type="ECO:0000256" key="7">
    <source>
        <dbReference type="RuleBase" id="RU000461"/>
    </source>
</evidence>
<keyword evidence="6 7" id="KW-0503">Monooxygenase</keyword>
<keyword evidence="5 7" id="KW-0408">Iron</keyword>
<dbReference type="EMBL" id="LT629701">
    <property type="protein sequence ID" value="SDM27963.1"/>
    <property type="molecule type" value="Genomic_DNA"/>
</dbReference>
<comment type="similarity">
    <text evidence="1 7">Belongs to the cytochrome P450 family.</text>
</comment>
<dbReference type="GO" id="GO:0036199">
    <property type="term" value="F:cholest-4-en-3-one 26-monooxygenase activity"/>
    <property type="evidence" value="ECO:0007669"/>
    <property type="project" value="TreeGrafter"/>
</dbReference>
<dbReference type="GO" id="GO:0006707">
    <property type="term" value="P:cholesterol catabolic process"/>
    <property type="evidence" value="ECO:0007669"/>
    <property type="project" value="TreeGrafter"/>
</dbReference>
<dbReference type="CDD" id="cd11032">
    <property type="entry name" value="P450_EryK-like"/>
    <property type="match status" value="1"/>
</dbReference>
<evidence type="ECO:0008006" key="10">
    <source>
        <dbReference type="Google" id="ProtNLM"/>
    </source>
</evidence>
<dbReference type="eggNOG" id="COG2124">
    <property type="taxonomic scope" value="Bacteria"/>
</dbReference>
<reference evidence="8 9" key="1">
    <citation type="submission" date="2016-10" db="EMBL/GenBank/DDBJ databases">
        <authorList>
            <person name="de Groot N.N."/>
        </authorList>
    </citation>
    <scope>NUCLEOTIDE SEQUENCE [LARGE SCALE GENOMIC DNA]</scope>
    <source>
        <strain evidence="8 9">DSM 44149</strain>
    </source>
</reference>
<dbReference type="AlphaFoldDB" id="A0A1G9RXL7"/>
<keyword evidence="4 7" id="KW-0560">Oxidoreductase</keyword>
<dbReference type="RefSeq" id="WP_030430234.1">
    <property type="nucleotide sequence ID" value="NZ_JOEF01000011.1"/>
</dbReference>
<dbReference type="InterPro" id="IPR001128">
    <property type="entry name" value="Cyt_P450"/>
</dbReference>
<dbReference type="PROSITE" id="PS00086">
    <property type="entry name" value="CYTOCHROME_P450"/>
    <property type="match status" value="1"/>
</dbReference>
<evidence type="ECO:0000256" key="1">
    <source>
        <dbReference type="ARBA" id="ARBA00010617"/>
    </source>
</evidence>
<evidence type="ECO:0000256" key="3">
    <source>
        <dbReference type="ARBA" id="ARBA00022723"/>
    </source>
</evidence>
<dbReference type="InterPro" id="IPR002397">
    <property type="entry name" value="Cyt_P450_B"/>
</dbReference>
<dbReference type="InterPro" id="IPR036396">
    <property type="entry name" value="Cyt_P450_sf"/>
</dbReference>
<gene>
    <name evidence="8" type="ORF">SAMN04489726_0758</name>
</gene>
<dbReference type="PANTHER" id="PTHR46696">
    <property type="entry name" value="P450, PUTATIVE (EUROFUNG)-RELATED"/>
    <property type="match status" value="1"/>
</dbReference>
<evidence type="ECO:0000256" key="5">
    <source>
        <dbReference type="ARBA" id="ARBA00023004"/>
    </source>
</evidence>
<dbReference type="PANTHER" id="PTHR46696:SF4">
    <property type="entry name" value="BIOTIN BIOSYNTHESIS CYTOCHROME P450"/>
    <property type="match status" value="1"/>
</dbReference>
<dbReference type="FunFam" id="1.10.630.10:FF:000018">
    <property type="entry name" value="Cytochrome P450 monooxygenase"/>
    <property type="match status" value="1"/>
</dbReference>
<dbReference type="PRINTS" id="PR00359">
    <property type="entry name" value="BP450"/>
</dbReference>
<dbReference type="GO" id="GO:0020037">
    <property type="term" value="F:heme binding"/>
    <property type="evidence" value="ECO:0007669"/>
    <property type="project" value="InterPro"/>
</dbReference>
<evidence type="ECO:0000256" key="6">
    <source>
        <dbReference type="ARBA" id="ARBA00023033"/>
    </source>
</evidence>
<proteinExistence type="inferred from homology"/>
<dbReference type="Pfam" id="PF00067">
    <property type="entry name" value="p450"/>
    <property type="match status" value="1"/>
</dbReference>
<dbReference type="InterPro" id="IPR017972">
    <property type="entry name" value="Cyt_P450_CS"/>
</dbReference>
<dbReference type="Gene3D" id="1.10.630.10">
    <property type="entry name" value="Cytochrome P450"/>
    <property type="match status" value="1"/>
</dbReference>